<keyword evidence="8" id="KW-1015">Disulfide bond</keyword>
<dbReference type="GO" id="GO:0003950">
    <property type="term" value="F:NAD+ poly-ADP-ribosyltransferase activity"/>
    <property type="evidence" value="ECO:0000318"/>
    <property type="project" value="GO_Central"/>
</dbReference>
<reference evidence="11" key="1">
    <citation type="submission" date="2020-11" db="EMBL/GenBank/DDBJ databases">
        <title>Gallus gallus (Chicken) genome, bGalGal1, GRCg7b, maternal haplotype autosomes + Z &amp; W.</title>
        <authorList>
            <person name="Warren W."/>
            <person name="Formenti G."/>
            <person name="Fedrigo O."/>
            <person name="Haase B."/>
            <person name="Mountcastle J."/>
            <person name="Balacco J."/>
            <person name="Tracey A."/>
            <person name="Schneider V."/>
            <person name="Okimoto R."/>
            <person name="Cheng H."/>
            <person name="Hawken R."/>
            <person name="Howe K."/>
            <person name="Jarvis E.D."/>
        </authorList>
    </citation>
    <scope>NUCLEOTIDE SEQUENCE [LARGE SCALE GENOMIC DNA]</scope>
    <source>
        <strain evidence="11">Broiler</strain>
    </source>
</reference>
<name>A0A8V0XCF8_CHICK</name>
<evidence type="ECO:0000313" key="12">
    <source>
        <dbReference type="Proteomes" id="UP000000539"/>
    </source>
</evidence>
<dbReference type="InterPro" id="IPR050999">
    <property type="entry name" value="ADP-ribosyltransferase_ARG"/>
</dbReference>
<dbReference type="PANTHER" id="PTHR10339:SF2">
    <property type="entry name" value="ECTO-ADP-RIBOSYLTRANSFERASE 5"/>
    <property type="match status" value="1"/>
</dbReference>
<keyword evidence="12" id="KW-1185">Reference proteome</keyword>
<dbReference type="OrthoDB" id="423533at2759"/>
<reference evidence="11" key="2">
    <citation type="submission" date="2025-08" db="UniProtKB">
        <authorList>
            <consortium name="Ensembl"/>
        </authorList>
    </citation>
    <scope>IDENTIFICATION</scope>
    <source>
        <strain evidence="11">broiler</strain>
    </source>
</reference>
<dbReference type="GO" id="GO:0044194">
    <property type="term" value="C:cytolytic granule"/>
    <property type="evidence" value="ECO:0007669"/>
    <property type="project" value="UniProtKB-ARBA"/>
</dbReference>
<keyword evidence="4" id="KW-0548">Nucleotidyltransferase</keyword>
<dbReference type="Gene3D" id="3.90.176.10">
    <property type="entry name" value="Toxin ADP-ribosyltransferase, Chain A, domain 1"/>
    <property type="match status" value="1"/>
</dbReference>
<dbReference type="InterPro" id="IPR000768">
    <property type="entry name" value="ART"/>
</dbReference>
<protein>
    <recommendedName>
        <fullName evidence="10">NAD(P)(+)--arginine ADP-ribosyltransferase</fullName>
        <ecNumber evidence="10">2.4.2.31</ecNumber>
    </recommendedName>
    <alternativeName>
        <fullName evidence="10">Mono(ADP-ribosyl)transferase</fullName>
    </alternativeName>
</protein>
<gene>
    <name evidence="11" type="primary">ART1</name>
</gene>
<evidence type="ECO:0000313" key="11">
    <source>
        <dbReference type="Ensembl" id="ENSGALP00010004346.1"/>
    </source>
</evidence>
<evidence type="ECO:0000256" key="4">
    <source>
        <dbReference type="ARBA" id="ARBA00022695"/>
    </source>
</evidence>
<dbReference type="Ensembl" id="ENSGALT00010007231.1">
    <property type="protein sequence ID" value="ENSGALP00010004346.1"/>
    <property type="gene ID" value="ENSGALG00010003109.1"/>
</dbReference>
<evidence type="ECO:0000256" key="6">
    <source>
        <dbReference type="ARBA" id="ARBA00022857"/>
    </source>
</evidence>
<dbReference type="Pfam" id="PF01129">
    <property type="entry name" value="ART"/>
    <property type="match status" value="1"/>
</dbReference>
<dbReference type="GeneTree" id="ENSGT01030000234601"/>
<sequence>MLPLLRRAWLCLGALLVAPHEGTPQLLMDMSRDAFDDQYEGCAAAMEAAGPALLERERARGESRLFRRVWGRAGERWQRVKGALVPRLPPGFKDEYGQAVIAYTDDDLHRVFNAAVRTAGRSWAAYNASFPFKALHFYLTRALQLLRGPCEAAYGTAVYRGMARARYQLRGASPFRFGSFASCSFSRERAESFGQDTFLSIRSCFGVPIHAFSLYTEEEEVLIPGHEIFWVFPDSGTHRFVLRSSNRTCSHFNCAFLGHEKSPECRGSTETSCEGHSPAALSPHLCSTAARSCTCTRDASGQPAPGQSRSVCCTTPHCAVSQPGDSSSVPLLVGDTAAVPVEDVVVWLLLLSPVLPKPAGLLCCRRGSSAAAHPAVCPAAPGPQDKVCFPHSLIIPRWVPFPFSALLQLVGSAPEPLRGALQLVSCCHGVPNLGQGVQEAAHRRCRRLPSA</sequence>
<evidence type="ECO:0000256" key="9">
    <source>
        <dbReference type="ARBA" id="ARBA00047597"/>
    </source>
</evidence>
<feature type="chain" id="PRO_5036517512" description="NAD(P)(+)--arginine ADP-ribosyltransferase" evidence="10">
    <location>
        <begin position="25"/>
        <end position="451"/>
    </location>
</feature>
<proteinExistence type="inferred from homology"/>
<comment type="catalytic activity">
    <reaction evidence="9 10">
        <text>L-arginyl-[protein] + NAD(+) = N(omega)-(ADP-D-ribosyl)-L-arginyl-[protein] + nicotinamide + H(+)</text>
        <dbReference type="Rhea" id="RHEA:19149"/>
        <dbReference type="Rhea" id="RHEA-COMP:10532"/>
        <dbReference type="Rhea" id="RHEA-COMP:15087"/>
        <dbReference type="ChEBI" id="CHEBI:15378"/>
        <dbReference type="ChEBI" id="CHEBI:17154"/>
        <dbReference type="ChEBI" id="CHEBI:29965"/>
        <dbReference type="ChEBI" id="CHEBI:57540"/>
        <dbReference type="ChEBI" id="CHEBI:142554"/>
        <dbReference type="EC" id="2.4.2.31"/>
    </reaction>
</comment>
<dbReference type="GO" id="GO:0106274">
    <property type="term" value="F:NAD+-protein-arginine ADP-ribosyltransferase activity"/>
    <property type="evidence" value="ECO:0007669"/>
    <property type="project" value="UniProtKB-EC"/>
</dbReference>
<dbReference type="PROSITE" id="PS01291">
    <property type="entry name" value="ART"/>
    <property type="match status" value="1"/>
</dbReference>
<dbReference type="FunCoup" id="A0A8V0XCF8">
    <property type="interactions" value="76"/>
</dbReference>
<dbReference type="FunFam" id="3.90.176.10:FF:000001">
    <property type="entry name" value="NAD(P)(+)--arginine ADP-ribosyltransferase"/>
    <property type="match status" value="1"/>
</dbReference>
<comment type="similarity">
    <text evidence="1 10">Belongs to the Arg-specific ADP-ribosyltransferase family.</text>
</comment>
<dbReference type="GO" id="GO:0016779">
    <property type="term" value="F:nucleotidyltransferase activity"/>
    <property type="evidence" value="ECO:0007669"/>
    <property type="project" value="UniProtKB-KW"/>
</dbReference>
<keyword evidence="6 10" id="KW-0521">NADP</keyword>
<keyword evidence="7 10" id="KW-0520">NAD</keyword>
<dbReference type="PRINTS" id="PR00970">
    <property type="entry name" value="RIBTRNSFRASE"/>
</dbReference>
<keyword evidence="3 10" id="KW-0808">Transferase</keyword>
<evidence type="ECO:0000256" key="10">
    <source>
        <dbReference type="RuleBase" id="RU361228"/>
    </source>
</evidence>
<evidence type="ECO:0000256" key="5">
    <source>
        <dbReference type="ARBA" id="ARBA00022729"/>
    </source>
</evidence>
<dbReference type="SUPFAM" id="SSF56399">
    <property type="entry name" value="ADP-ribosylation"/>
    <property type="match status" value="1"/>
</dbReference>
<evidence type="ECO:0000256" key="8">
    <source>
        <dbReference type="ARBA" id="ARBA00023157"/>
    </source>
</evidence>
<dbReference type="EC" id="2.4.2.31" evidence="10"/>
<dbReference type="PROSITE" id="PS51996">
    <property type="entry name" value="TR_MART"/>
    <property type="match status" value="1"/>
</dbReference>
<keyword evidence="5 10" id="KW-0732">Signal</keyword>
<feature type="signal peptide" evidence="10">
    <location>
        <begin position="1"/>
        <end position="24"/>
    </location>
</feature>
<keyword evidence="2 10" id="KW-0328">Glycosyltransferase</keyword>
<organism evidence="11 12">
    <name type="scientific">Gallus gallus</name>
    <name type="common">Chicken</name>
    <dbReference type="NCBI Taxonomy" id="9031"/>
    <lineage>
        <taxon>Eukaryota</taxon>
        <taxon>Metazoa</taxon>
        <taxon>Chordata</taxon>
        <taxon>Craniata</taxon>
        <taxon>Vertebrata</taxon>
        <taxon>Euteleostomi</taxon>
        <taxon>Archelosauria</taxon>
        <taxon>Archosauria</taxon>
        <taxon>Dinosauria</taxon>
        <taxon>Saurischia</taxon>
        <taxon>Theropoda</taxon>
        <taxon>Coelurosauria</taxon>
        <taxon>Aves</taxon>
        <taxon>Neognathae</taxon>
        <taxon>Galloanserae</taxon>
        <taxon>Galliformes</taxon>
        <taxon>Phasianidae</taxon>
        <taxon>Phasianinae</taxon>
        <taxon>Gallus</taxon>
    </lineage>
</organism>
<evidence type="ECO:0000256" key="2">
    <source>
        <dbReference type="ARBA" id="ARBA00022676"/>
    </source>
</evidence>
<dbReference type="GO" id="GO:0005615">
    <property type="term" value="C:extracellular space"/>
    <property type="evidence" value="ECO:0007669"/>
    <property type="project" value="UniProtKB-ARBA"/>
</dbReference>
<reference evidence="11" key="3">
    <citation type="submission" date="2025-09" db="UniProtKB">
        <authorList>
            <consortium name="Ensembl"/>
        </authorList>
    </citation>
    <scope>IDENTIFICATION</scope>
    <source>
        <strain evidence="11">broiler</strain>
    </source>
</reference>
<evidence type="ECO:0000256" key="1">
    <source>
        <dbReference type="ARBA" id="ARBA00009558"/>
    </source>
</evidence>
<accession>A0A8V0XCF8</accession>
<evidence type="ECO:0000256" key="3">
    <source>
        <dbReference type="ARBA" id="ARBA00022679"/>
    </source>
</evidence>
<dbReference type="GO" id="GO:0046677">
    <property type="term" value="P:response to antibiotic"/>
    <property type="evidence" value="ECO:0007669"/>
    <property type="project" value="UniProtKB-ARBA"/>
</dbReference>
<dbReference type="PANTHER" id="PTHR10339">
    <property type="entry name" value="ADP-RIBOSYLTRANSFERASE"/>
    <property type="match status" value="1"/>
</dbReference>
<evidence type="ECO:0000256" key="7">
    <source>
        <dbReference type="ARBA" id="ARBA00023027"/>
    </source>
</evidence>
<dbReference type="AlphaFoldDB" id="A0A8V0XCF8"/>
<dbReference type="Proteomes" id="UP000000539">
    <property type="component" value="Chromosome 1"/>
</dbReference>